<sequence>MEKRKGIINPKTCCQVGLVARDIEKTAALYAEVFGVPMPEINSMPPVEVAQTKFRGIASGTQARLCGFDMGQLFLEIMEPDECDSSWKEALGDKEVVFHHVGFMVDDLEEAVAFFEDRGCPVRHHGKYPGGEYLLPESMEKYGILFNLKYEPEG</sequence>
<evidence type="ECO:0000313" key="4">
    <source>
        <dbReference type="EMBL" id="RGM07515.1"/>
    </source>
</evidence>
<evidence type="ECO:0000313" key="3">
    <source>
        <dbReference type="EMBL" id="CUN80052.1"/>
    </source>
</evidence>
<keyword evidence="1" id="KW-0479">Metal-binding</keyword>
<dbReference type="GO" id="GO:0046491">
    <property type="term" value="P:L-methylmalonyl-CoA metabolic process"/>
    <property type="evidence" value="ECO:0007669"/>
    <property type="project" value="TreeGrafter"/>
</dbReference>
<dbReference type="GO" id="GO:0004493">
    <property type="term" value="F:methylmalonyl-CoA epimerase activity"/>
    <property type="evidence" value="ECO:0007669"/>
    <property type="project" value="TreeGrafter"/>
</dbReference>
<proteinExistence type="predicted"/>
<dbReference type="PROSITE" id="PS51819">
    <property type="entry name" value="VOC"/>
    <property type="match status" value="1"/>
</dbReference>
<evidence type="ECO:0000313" key="5">
    <source>
        <dbReference type="Proteomes" id="UP000095651"/>
    </source>
</evidence>
<organism evidence="3 5">
    <name type="scientific">Hungatella hathewayi</name>
    <dbReference type="NCBI Taxonomy" id="154046"/>
    <lineage>
        <taxon>Bacteria</taxon>
        <taxon>Bacillati</taxon>
        <taxon>Bacillota</taxon>
        <taxon>Clostridia</taxon>
        <taxon>Lachnospirales</taxon>
        <taxon>Lachnospiraceae</taxon>
        <taxon>Hungatella</taxon>
    </lineage>
</organism>
<evidence type="ECO:0000313" key="6">
    <source>
        <dbReference type="Proteomes" id="UP000261257"/>
    </source>
</evidence>
<dbReference type="GO" id="GO:0016829">
    <property type="term" value="F:lyase activity"/>
    <property type="evidence" value="ECO:0007669"/>
    <property type="project" value="UniProtKB-KW"/>
</dbReference>
<dbReference type="PANTHER" id="PTHR43048:SF3">
    <property type="entry name" value="METHYLMALONYL-COA EPIMERASE, MITOCHONDRIAL"/>
    <property type="match status" value="1"/>
</dbReference>
<dbReference type="InterPro" id="IPR037523">
    <property type="entry name" value="VOC_core"/>
</dbReference>
<accession>A0A173ZUB4</accession>
<dbReference type="Proteomes" id="UP000261257">
    <property type="component" value="Unassembled WGS sequence"/>
</dbReference>
<reference evidence="3 5" key="1">
    <citation type="submission" date="2015-09" db="EMBL/GenBank/DDBJ databases">
        <authorList>
            <consortium name="Pathogen Informatics"/>
        </authorList>
    </citation>
    <scope>NUCLEOTIDE SEQUENCE [LARGE SCALE GENOMIC DNA]</scope>
    <source>
        <strain evidence="3 5">2789STDY5608850</strain>
    </source>
</reference>
<dbReference type="Pfam" id="PF13669">
    <property type="entry name" value="Glyoxalase_4"/>
    <property type="match status" value="1"/>
</dbReference>
<keyword evidence="4" id="KW-0456">Lyase</keyword>
<gene>
    <name evidence="4" type="ORF">DXC39_07325</name>
    <name evidence="3" type="ORF">ERS852407_01127</name>
</gene>
<dbReference type="Proteomes" id="UP000095651">
    <property type="component" value="Unassembled WGS sequence"/>
</dbReference>
<dbReference type="SUPFAM" id="SSF54593">
    <property type="entry name" value="Glyoxalase/Bleomycin resistance protein/Dihydroxybiphenyl dioxygenase"/>
    <property type="match status" value="1"/>
</dbReference>
<dbReference type="EMBL" id="QSSQ01000003">
    <property type="protein sequence ID" value="RGM07515.1"/>
    <property type="molecule type" value="Genomic_DNA"/>
</dbReference>
<protein>
    <submittedName>
        <fullName evidence="4">Lactoylglutathione lyase</fullName>
    </submittedName>
    <submittedName>
        <fullName evidence="3">Methylmalonyl-CoA epimerase</fullName>
    </submittedName>
</protein>
<dbReference type="InterPro" id="IPR029068">
    <property type="entry name" value="Glyas_Bleomycin-R_OHBP_Dase"/>
</dbReference>
<dbReference type="PANTHER" id="PTHR43048">
    <property type="entry name" value="METHYLMALONYL-COA EPIMERASE"/>
    <property type="match status" value="1"/>
</dbReference>
<name>A0A173ZUB4_9FIRM</name>
<dbReference type="GO" id="GO:0046872">
    <property type="term" value="F:metal ion binding"/>
    <property type="evidence" value="ECO:0007669"/>
    <property type="project" value="UniProtKB-KW"/>
</dbReference>
<dbReference type="InterPro" id="IPR051785">
    <property type="entry name" value="MMCE/EMCE_epimerase"/>
</dbReference>
<evidence type="ECO:0000259" key="2">
    <source>
        <dbReference type="PROSITE" id="PS51819"/>
    </source>
</evidence>
<dbReference type="RefSeq" id="WP_055653375.1">
    <property type="nucleotide sequence ID" value="NZ_CABIXC010000002.1"/>
</dbReference>
<reference evidence="4 6" key="2">
    <citation type="submission" date="2018-08" db="EMBL/GenBank/DDBJ databases">
        <title>A genome reference for cultivated species of the human gut microbiota.</title>
        <authorList>
            <person name="Zou Y."/>
            <person name="Xue W."/>
            <person name="Luo G."/>
        </authorList>
    </citation>
    <scope>NUCLEOTIDE SEQUENCE [LARGE SCALE GENOMIC DNA]</scope>
    <source>
        <strain evidence="4 6">TF05-11AC</strain>
    </source>
</reference>
<feature type="domain" description="VOC" evidence="2">
    <location>
        <begin position="12"/>
        <end position="151"/>
    </location>
</feature>
<evidence type="ECO:0000256" key="1">
    <source>
        <dbReference type="ARBA" id="ARBA00022723"/>
    </source>
</evidence>
<dbReference type="Gene3D" id="3.10.180.10">
    <property type="entry name" value="2,3-Dihydroxybiphenyl 1,2-Dioxygenase, domain 1"/>
    <property type="match status" value="1"/>
</dbReference>
<dbReference type="AlphaFoldDB" id="A0A173ZUB4"/>
<dbReference type="EMBL" id="CYZE01000002">
    <property type="protein sequence ID" value="CUN80052.1"/>
    <property type="molecule type" value="Genomic_DNA"/>
</dbReference>